<dbReference type="InterPro" id="IPR036812">
    <property type="entry name" value="NAD(P)_OxRdtase_dom_sf"/>
</dbReference>
<dbReference type="PANTHER" id="PTHR43312">
    <property type="entry name" value="D-THREO-ALDOSE 1-DEHYDROGENASE"/>
    <property type="match status" value="1"/>
</dbReference>
<feature type="domain" description="NADP-dependent oxidoreductase" evidence="1">
    <location>
        <begin position="66"/>
        <end position="254"/>
    </location>
</feature>
<proteinExistence type="predicted"/>
<dbReference type="RefSeq" id="WP_349243687.1">
    <property type="nucleotide sequence ID" value="NZ_JASCXX010000004.1"/>
</dbReference>
<dbReference type="InterPro" id="IPR023210">
    <property type="entry name" value="NADP_OxRdtase_dom"/>
</dbReference>
<dbReference type="PANTHER" id="PTHR43312:SF1">
    <property type="entry name" value="NADP-DEPENDENT OXIDOREDUCTASE DOMAIN-CONTAINING PROTEIN"/>
    <property type="match status" value="1"/>
</dbReference>
<dbReference type="PROSITE" id="PS51318">
    <property type="entry name" value="TAT"/>
    <property type="match status" value="1"/>
</dbReference>
<keyword evidence="3" id="KW-1185">Reference proteome</keyword>
<organism evidence="2 3">
    <name type="scientific">Anaerobaca lacustris</name>
    <dbReference type="NCBI Taxonomy" id="3044600"/>
    <lineage>
        <taxon>Bacteria</taxon>
        <taxon>Pseudomonadati</taxon>
        <taxon>Planctomycetota</taxon>
        <taxon>Phycisphaerae</taxon>
        <taxon>Sedimentisphaerales</taxon>
        <taxon>Anaerobacaceae</taxon>
        <taxon>Anaerobaca</taxon>
    </lineage>
</organism>
<dbReference type="Gene3D" id="3.20.20.100">
    <property type="entry name" value="NADP-dependent oxidoreductase domain"/>
    <property type="match status" value="1"/>
</dbReference>
<comment type="caution">
    <text evidence="2">The sequence shown here is derived from an EMBL/GenBank/DDBJ whole genome shotgun (WGS) entry which is preliminary data.</text>
</comment>
<dbReference type="Pfam" id="PF00248">
    <property type="entry name" value="Aldo_ket_red"/>
    <property type="match status" value="1"/>
</dbReference>
<sequence>MKDERRTRREFMRDTATTAAGIAVGMGIAKAAGSAPETSKILSYDPDMEYRRLGKTNIMVSAVGLGGHARSNDKERTEIISRCLDKGINYIDACWDNEVKRDAKALKGRRDKVYLALSHGAKEVRNEDFRTSKKLLESLDELLRDSNQEYTDLWRITCLEPGGRHSFNTACEIVDALEKAKKQGKTRFIGFSSHDRRWIQFMIEYFPQIEVVCFPFTTMTKKAPQDSLFDALKQRDVGAFGIKPFAAASLFAGDAEQDNRRGRLALRYILHSNTVIPIPGVNRMEEVDNVIKAVSERRQLDVQENAELESVGREAFARLPQQYQWLKNWQYV</sequence>
<dbReference type="InterPro" id="IPR006311">
    <property type="entry name" value="TAT_signal"/>
</dbReference>
<dbReference type="EMBL" id="JASCXX010000004">
    <property type="protein sequence ID" value="MDI6448279.1"/>
    <property type="molecule type" value="Genomic_DNA"/>
</dbReference>
<evidence type="ECO:0000313" key="2">
    <source>
        <dbReference type="EMBL" id="MDI6448279.1"/>
    </source>
</evidence>
<protein>
    <submittedName>
        <fullName evidence="2">Aldo/keto reductase</fullName>
    </submittedName>
</protein>
<dbReference type="SUPFAM" id="SSF51430">
    <property type="entry name" value="NAD(P)-linked oxidoreductase"/>
    <property type="match status" value="1"/>
</dbReference>
<dbReference type="InterPro" id="IPR053135">
    <property type="entry name" value="AKR2_Oxidoreductase"/>
</dbReference>
<reference evidence="2" key="1">
    <citation type="submission" date="2023-05" db="EMBL/GenBank/DDBJ databases">
        <title>Anaerotaeda fermentans gen. nov., sp. nov., a novel anaerobic planctomycete of the new family within the order Sedimentisphaerales isolated from Taman Peninsula, Russia.</title>
        <authorList>
            <person name="Khomyakova M.A."/>
            <person name="Merkel A.Y."/>
            <person name="Slobodkin A.I."/>
        </authorList>
    </citation>
    <scope>NUCLEOTIDE SEQUENCE</scope>
    <source>
        <strain evidence="2">M17dextr</strain>
    </source>
</reference>
<accession>A0AAW6TX58</accession>
<dbReference type="Proteomes" id="UP001431776">
    <property type="component" value="Unassembled WGS sequence"/>
</dbReference>
<name>A0AAW6TX58_9BACT</name>
<gene>
    <name evidence="2" type="ORF">QJ522_04425</name>
</gene>
<dbReference type="AlphaFoldDB" id="A0AAW6TX58"/>
<evidence type="ECO:0000313" key="3">
    <source>
        <dbReference type="Proteomes" id="UP001431776"/>
    </source>
</evidence>
<evidence type="ECO:0000259" key="1">
    <source>
        <dbReference type="Pfam" id="PF00248"/>
    </source>
</evidence>